<gene>
    <name evidence="1" type="ORF">PSQ39_12630</name>
</gene>
<organism evidence="1 2">
    <name type="scientific">Curvibacter microcysteis</name>
    <dbReference type="NCBI Taxonomy" id="3026419"/>
    <lineage>
        <taxon>Bacteria</taxon>
        <taxon>Pseudomonadati</taxon>
        <taxon>Pseudomonadota</taxon>
        <taxon>Betaproteobacteria</taxon>
        <taxon>Burkholderiales</taxon>
        <taxon>Comamonadaceae</taxon>
        <taxon>Curvibacter</taxon>
    </lineage>
</organism>
<keyword evidence="2" id="KW-1185">Reference proteome</keyword>
<protein>
    <submittedName>
        <fullName evidence="1">Uncharacterized protein</fullName>
    </submittedName>
</protein>
<comment type="caution">
    <text evidence="1">The sequence shown here is derived from an EMBL/GenBank/DDBJ whole genome shotgun (WGS) entry which is preliminary data.</text>
</comment>
<reference evidence="1 2" key="1">
    <citation type="submission" date="2023-02" db="EMBL/GenBank/DDBJ databases">
        <title>Bacterial whole genome sequence for Curvibacter sp. HBC28.</title>
        <authorList>
            <person name="Le V."/>
            <person name="Ko S.-R."/>
            <person name="Ahn C.-Y."/>
            <person name="Oh H.-M."/>
        </authorList>
    </citation>
    <scope>NUCLEOTIDE SEQUENCE [LARGE SCALE GENOMIC DNA]</scope>
    <source>
        <strain evidence="1 2">HBC28</strain>
    </source>
</reference>
<dbReference type="EMBL" id="JAQSIO010000004">
    <property type="protein sequence ID" value="MDD0815473.1"/>
    <property type="molecule type" value="Genomic_DNA"/>
</dbReference>
<dbReference type="Proteomes" id="UP001528672">
    <property type="component" value="Unassembled WGS sequence"/>
</dbReference>
<dbReference type="RefSeq" id="WP_273927166.1">
    <property type="nucleotide sequence ID" value="NZ_JAQSIN010000003.1"/>
</dbReference>
<evidence type="ECO:0000313" key="1">
    <source>
        <dbReference type="EMBL" id="MDD0815473.1"/>
    </source>
</evidence>
<accession>A0ABT5MFZ6</accession>
<sequence>MIYAKTEVGQQLFKQRDPILSPRQRSAFILFDGRRNLEEVLRSTAALGITLSDVQHLVASGVLAPVSAPVPETRLEPAPTEAQEVVIDLPLPGLDEAQARSPRQRYTDAYPIAVALTASLGLRGFRLNLAVEGAGNLEELRAVAPRIREAVGPAAFAPLERALQG</sequence>
<proteinExistence type="predicted"/>
<name>A0ABT5MFZ6_9BURK</name>
<evidence type="ECO:0000313" key="2">
    <source>
        <dbReference type="Proteomes" id="UP001528672"/>
    </source>
</evidence>